<name>A0A6A4T9L7_SCOMX</name>
<dbReference type="Proteomes" id="UP000438429">
    <property type="component" value="Unassembled WGS sequence"/>
</dbReference>
<feature type="region of interest" description="Disordered" evidence="1">
    <location>
        <begin position="17"/>
        <end position="43"/>
    </location>
</feature>
<evidence type="ECO:0000256" key="1">
    <source>
        <dbReference type="SAM" id="MobiDB-lite"/>
    </source>
</evidence>
<organism evidence="2 3">
    <name type="scientific">Scophthalmus maximus</name>
    <name type="common">Turbot</name>
    <name type="synonym">Psetta maxima</name>
    <dbReference type="NCBI Taxonomy" id="52904"/>
    <lineage>
        <taxon>Eukaryota</taxon>
        <taxon>Metazoa</taxon>
        <taxon>Chordata</taxon>
        <taxon>Craniata</taxon>
        <taxon>Vertebrata</taxon>
        <taxon>Euteleostomi</taxon>
        <taxon>Actinopterygii</taxon>
        <taxon>Neopterygii</taxon>
        <taxon>Teleostei</taxon>
        <taxon>Neoteleostei</taxon>
        <taxon>Acanthomorphata</taxon>
        <taxon>Carangaria</taxon>
        <taxon>Pleuronectiformes</taxon>
        <taxon>Pleuronectoidei</taxon>
        <taxon>Scophthalmidae</taxon>
        <taxon>Scophthalmus</taxon>
    </lineage>
</organism>
<protein>
    <submittedName>
        <fullName evidence="2">Uncharacterized protein</fullName>
    </submittedName>
</protein>
<reference evidence="2 3" key="1">
    <citation type="submission" date="2019-06" db="EMBL/GenBank/DDBJ databases">
        <title>Draft genomes of female and male turbot (Scophthalmus maximus).</title>
        <authorList>
            <person name="Xu H."/>
            <person name="Xu X.-W."/>
            <person name="Shao C."/>
            <person name="Chen S."/>
        </authorList>
    </citation>
    <scope>NUCLEOTIDE SEQUENCE [LARGE SCALE GENOMIC DNA]</scope>
    <source>
        <strain evidence="2">Ysfricsl-2016a</strain>
        <tissue evidence="2">Blood</tissue>
    </source>
</reference>
<dbReference type="EMBL" id="VEVO01000006">
    <property type="protein sequence ID" value="KAF0041509.1"/>
    <property type="molecule type" value="Genomic_DNA"/>
</dbReference>
<evidence type="ECO:0000313" key="3">
    <source>
        <dbReference type="Proteomes" id="UP000438429"/>
    </source>
</evidence>
<comment type="caution">
    <text evidence="2">The sequence shown here is derived from an EMBL/GenBank/DDBJ whole genome shotgun (WGS) entry which is preliminary data.</text>
</comment>
<evidence type="ECO:0000313" key="2">
    <source>
        <dbReference type="EMBL" id="KAF0041509.1"/>
    </source>
</evidence>
<gene>
    <name evidence="2" type="ORF">F2P81_007407</name>
</gene>
<dbReference type="AlphaFoldDB" id="A0A6A4T9L7"/>
<proteinExistence type="predicted"/>
<sequence>MIVICSEGHTELNIKTHKKQSTETKSPNRHAPPLGYVRPWSMNRGRAGKKLQQMVTQHRPLCLPTYQLSVSLPSRQYPSSLVPAPFGRRRSP</sequence>
<accession>A0A6A4T9L7</accession>